<dbReference type="NCBIfam" id="TIGR00277">
    <property type="entry name" value="HDIG"/>
    <property type="match status" value="1"/>
</dbReference>
<dbReference type="Pfam" id="PF01966">
    <property type="entry name" value="HD"/>
    <property type="match status" value="1"/>
</dbReference>
<dbReference type="Pfam" id="PF07698">
    <property type="entry name" value="7TM-7TMR_HD"/>
    <property type="match status" value="1"/>
</dbReference>
<keyword evidence="1" id="KW-1133">Transmembrane helix</keyword>
<evidence type="ECO:0000259" key="2">
    <source>
        <dbReference type="SMART" id="SM00471"/>
    </source>
</evidence>
<keyword evidence="1" id="KW-0812">Transmembrane</keyword>
<dbReference type="InterPro" id="IPR006675">
    <property type="entry name" value="HDIG_dom"/>
</dbReference>
<feature type="transmembrane region" description="Helical" evidence="1">
    <location>
        <begin position="17"/>
        <end position="34"/>
    </location>
</feature>
<accession>A0A4R3KRS5</accession>
<dbReference type="EMBL" id="SMAD01000005">
    <property type="protein sequence ID" value="TCS87394.1"/>
    <property type="molecule type" value="Genomic_DNA"/>
</dbReference>
<dbReference type="InterPro" id="IPR003607">
    <property type="entry name" value="HD/PDEase_dom"/>
</dbReference>
<gene>
    <name evidence="3" type="ORF">EDD80_105208</name>
</gene>
<dbReference type="InterPro" id="IPR011621">
    <property type="entry name" value="Metal-dep_PHydrolase_7TM_intra"/>
</dbReference>
<name>A0A4R3KRS5_9SPHI</name>
<dbReference type="InterPro" id="IPR011624">
    <property type="entry name" value="Metal-dep_PHydrolase_7TM_extra"/>
</dbReference>
<comment type="caution">
    <text evidence="3">The sequence shown here is derived from an EMBL/GenBank/DDBJ whole genome shotgun (WGS) entry which is preliminary data.</text>
</comment>
<dbReference type="PANTHER" id="PTHR36442">
    <property type="entry name" value="CYCLIC-DI-AMP PHOSPHODIESTERASE PGPH"/>
    <property type="match status" value="1"/>
</dbReference>
<feature type="transmembrane region" description="Helical" evidence="1">
    <location>
        <begin position="395"/>
        <end position="417"/>
    </location>
</feature>
<keyword evidence="4" id="KW-1185">Reference proteome</keyword>
<feature type="transmembrane region" description="Helical" evidence="1">
    <location>
        <begin position="270"/>
        <end position="292"/>
    </location>
</feature>
<sequence>MFRSGLSRLFRLRNANLIRFVLMLLCVVAIVTALPREKRFKYEYEKGKVWMHPDFYAPFSFAIEKTPEELEADRQEVLNDILPVYRKVGYIGERNIESFKRSFDLLWKSKYASNPNRSSNLKAGLQLLEEFYNTGIIDPAAGPGNRKRGNSLTLVENNVAGNVNLSALYTHEKALAFANVRLEKYAETDKDFLMEIIEDHLQPNVIFDEALTTKLEQEALSSISQKRGLVQKGELIVRKGSVVTDEVYQRLNSIKNQYQRSIIFSGDRRIIMLGQFLLVATPMALIMLFLYYFRRDVFKDYRKLLLVLLIVAVILSILSWILKTTTLDIYLIPYCIVPIIIRLLFDSRMALNIHLLVVTLAGFLVPNGFEFVFLQVTAGMTAIYSIRNLLRRSQFLLSSLLILLTYYVAFLGLSITHEGSFQNIEWQKFLIFMISVVLSLLAYPLIYLFEKLFGITSEITLMELTNTNSPILRDLAFNAPGTFQHSLQVANLAEAAIYKIGGNALLVRAGALYHDIGKMKSPSYFKENQNKGYNPHDKLTYDESARIIIRHVTDGIAMARKKSIPEDIVNFIQTHHGTTRVDYFYQSFLKNFPDRIMDEQIFRYPGPIPFTKEQAVLMLADSVEAASRSLKEPNATNIESLVDRIVDYKIEQNQLVNSDITLRDIATIRSIFKEMLISIYHARIEYPKAASEIN</sequence>
<protein>
    <recommendedName>
        <fullName evidence="2">HD/PDEase domain-containing protein</fullName>
    </recommendedName>
</protein>
<feature type="domain" description="HD/PDEase" evidence="2">
    <location>
        <begin position="478"/>
        <end position="635"/>
    </location>
</feature>
<dbReference type="Proteomes" id="UP000295807">
    <property type="component" value="Unassembled WGS sequence"/>
</dbReference>
<dbReference type="InterPro" id="IPR052722">
    <property type="entry name" value="PgpH_phosphodiesterase"/>
</dbReference>
<feature type="transmembrane region" description="Helical" evidence="1">
    <location>
        <begin position="304"/>
        <end position="322"/>
    </location>
</feature>
<evidence type="ECO:0000313" key="3">
    <source>
        <dbReference type="EMBL" id="TCS87394.1"/>
    </source>
</evidence>
<reference evidence="3 4" key="1">
    <citation type="submission" date="2019-03" db="EMBL/GenBank/DDBJ databases">
        <title>Genomic Encyclopedia of Type Strains, Phase IV (KMG-IV): sequencing the most valuable type-strain genomes for metagenomic binning, comparative biology and taxonomic classification.</title>
        <authorList>
            <person name="Goeker M."/>
        </authorList>
    </citation>
    <scope>NUCLEOTIDE SEQUENCE [LARGE SCALE GENOMIC DNA]</scope>
    <source>
        <strain evidence="3 4">DSM 21100</strain>
    </source>
</reference>
<dbReference type="CDD" id="cd00077">
    <property type="entry name" value="HDc"/>
    <property type="match status" value="1"/>
</dbReference>
<organism evidence="3 4">
    <name type="scientific">Anseongella ginsenosidimutans</name>
    <dbReference type="NCBI Taxonomy" id="496056"/>
    <lineage>
        <taxon>Bacteria</taxon>
        <taxon>Pseudomonadati</taxon>
        <taxon>Bacteroidota</taxon>
        <taxon>Sphingobacteriia</taxon>
        <taxon>Sphingobacteriales</taxon>
        <taxon>Sphingobacteriaceae</taxon>
        <taxon>Anseongella</taxon>
    </lineage>
</organism>
<dbReference type="InterPro" id="IPR006674">
    <property type="entry name" value="HD_domain"/>
</dbReference>
<feature type="transmembrane region" description="Helical" evidence="1">
    <location>
        <begin position="351"/>
        <end position="374"/>
    </location>
</feature>
<feature type="transmembrane region" description="Helical" evidence="1">
    <location>
        <begin position="429"/>
        <end position="449"/>
    </location>
</feature>
<evidence type="ECO:0000313" key="4">
    <source>
        <dbReference type="Proteomes" id="UP000295807"/>
    </source>
</evidence>
<dbReference type="Gene3D" id="1.10.3210.10">
    <property type="entry name" value="Hypothetical protein af1432"/>
    <property type="match status" value="1"/>
</dbReference>
<dbReference type="Pfam" id="PF07697">
    <property type="entry name" value="7TMR-HDED"/>
    <property type="match status" value="1"/>
</dbReference>
<feature type="transmembrane region" description="Helical" evidence="1">
    <location>
        <begin position="329"/>
        <end position="345"/>
    </location>
</feature>
<dbReference type="SUPFAM" id="SSF109604">
    <property type="entry name" value="HD-domain/PDEase-like"/>
    <property type="match status" value="1"/>
</dbReference>
<dbReference type="PANTHER" id="PTHR36442:SF1">
    <property type="entry name" value="CYCLIC-DI-AMP PHOSPHODIESTERASE PGPH"/>
    <property type="match status" value="1"/>
</dbReference>
<dbReference type="SMART" id="SM00471">
    <property type="entry name" value="HDc"/>
    <property type="match status" value="1"/>
</dbReference>
<dbReference type="AlphaFoldDB" id="A0A4R3KRS5"/>
<proteinExistence type="predicted"/>
<evidence type="ECO:0000256" key="1">
    <source>
        <dbReference type="SAM" id="Phobius"/>
    </source>
</evidence>
<keyword evidence="1" id="KW-0472">Membrane</keyword>